<dbReference type="GO" id="GO:0046872">
    <property type="term" value="F:metal ion binding"/>
    <property type="evidence" value="ECO:0007669"/>
    <property type="project" value="UniProtKB-KW"/>
</dbReference>
<reference evidence="9" key="1">
    <citation type="journal article" date="2011" name="Genome Biol.">
        <title>Comparative genomics of the social amoebae Dictyostelium discoideum and Dictyostelium purpureum.</title>
        <authorList>
            <consortium name="US DOE Joint Genome Institute (JGI-PGF)"/>
            <person name="Sucgang R."/>
            <person name="Kuo A."/>
            <person name="Tian X."/>
            <person name="Salerno W."/>
            <person name="Parikh A."/>
            <person name="Feasley C.L."/>
            <person name="Dalin E."/>
            <person name="Tu H."/>
            <person name="Huang E."/>
            <person name="Barry K."/>
            <person name="Lindquist E."/>
            <person name="Shapiro H."/>
            <person name="Bruce D."/>
            <person name="Schmutz J."/>
            <person name="Salamov A."/>
            <person name="Fey P."/>
            <person name="Gaudet P."/>
            <person name="Anjard C."/>
            <person name="Babu M.M."/>
            <person name="Basu S."/>
            <person name="Bushmanova Y."/>
            <person name="van der Wel H."/>
            <person name="Katoh-Kurasawa M."/>
            <person name="Dinh C."/>
            <person name="Coutinho P.M."/>
            <person name="Saito T."/>
            <person name="Elias M."/>
            <person name="Schaap P."/>
            <person name="Kay R.R."/>
            <person name="Henrissat B."/>
            <person name="Eichinger L."/>
            <person name="Rivero F."/>
            <person name="Putnam N.H."/>
            <person name="West C.M."/>
            <person name="Loomis W.F."/>
            <person name="Chisholm R.L."/>
            <person name="Shaulsky G."/>
            <person name="Strassmann J.E."/>
            <person name="Queller D.C."/>
            <person name="Kuspa A."/>
            <person name="Grigoriev I.V."/>
        </authorList>
    </citation>
    <scope>NUCLEOTIDE SEQUENCE [LARGE SCALE GENOMIC DNA]</scope>
    <source>
        <strain evidence="9">QSDP1</strain>
    </source>
</reference>
<keyword evidence="4" id="KW-0479">Metal-binding</keyword>
<dbReference type="GeneID" id="10499929"/>
<dbReference type="AlphaFoldDB" id="F0ZNV7"/>
<dbReference type="eggNOG" id="KOG2368">
    <property type="taxonomic scope" value="Eukaryota"/>
</dbReference>
<name>F0ZNV7_DICPU</name>
<dbReference type="Proteomes" id="UP000001064">
    <property type="component" value="Unassembled WGS sequence"/>
</dbReference>
<dbReference type="OrthoDB" id="1905920at2759"/>
<evidence type="ECO:0000256" key="3">
    <source>
        <dbReference type="ARBA" id="ARBA00012910"/>
    </source>
</evidence>
<dbReference type="CDD" id="cd07938">
    <property type="entry name" value="DRE_TIM_HMGL"/>
    <property type="match status" value="1"/>
</dbReference>
<dbReference type="InterPro" id="IPR000891">
    <property type="entry name" value="PYR_CT"/>
</dbReference>
<keyword evidence="9" id="KW-1185">Reference proteome</keyword>
<dbReference type="FunFam" id="3.20.20.70:FF:000038">
    <property type="entry name" value="Hydroxymethylglutaryl-CoA lyase, mitochondrial"/>
    <property type="match status" value="1"/>
</dbReference>
<dbReference type="RefSeq" id="XP_003289108.1">
    <property type="nucleotide sequence ID" value="XM_003289060.1"/>
</dbReference>
<dbReference type="InParanoid" id="F0ZNV7"/>
<dbReference type="PANTHER" id="PTHR42738:SF7">
    <property type="entry name" value="HYDROXYMETHYLGLUTARYL-COA LYASE"/>
    <property type="match status" value="1"/>
</dbReference>
<dbReference type="InterPro" id="IPR013785">
    <property type="entry name" value="Aldolase_TIM"/>
</dbReference>
<evidence type="ECO:0000256" key="1">
    <source>
        <dbReference type="ARBA" id="ARBA00005143"/>
    </source>
</evidence>
<dbReference type="InterPro" id="IPR043594">
    <property type="entry name" value="HMGL"/>
</dbReference>
<accession>F0ZNV7</accession>
<dbReference type="SUPFAM" id="SSF51569">
    <property type="entry name" value="Aldolase"/>
    <property type="match status" value="1"/>
</dbReference>
<evidence type="ECO:0000256" key="5">
    <source>
        <dbReference type="ARBA" id="ARBA00023239"/>
    </source>
</evidence>
<dbReference type="UniPathway" id="UPA00896">
    <property type="reaction ID" value="UER00863"/>
</dbReference>
<comment type="similarity">
    <text evidence="2">Belongs to the HMG-CoA lyase family.</text>
</comment>
<dbReference type="Gene3D" id="3.20.20.70">
    <property type="entry name" value="Aldolase class I"/>
    <property type="match status" value="1"/>
</dbReference>
<dbReference type="EMBL" id="GL871100">
    <property type="protein sequence ID" value="EGC34374.1"/>
    <property type="molecule type" value="Genomic_DNA"/>
</dbReference>
<dbReference type="PROSITE" id="PS50991">
    <property type="entry name" value="PYR_CT"/>
    <property type="match status" value="1"/>
</dbReference>
<comment type="catalytic activity">
    <reaction evidence="6">
        <text>(3S)-3-hydroxy-3-methylglutaryl-CoA = acetoacetate + acetyl-CoA</text>
        <dbReference type="Rhea" id="RHEA:24404"/>
        <dbReference type="ChEBI" id="CHEBI:13705"/>
        <dbReference type="ChEBI" id="CHEBI:43074"/>
        <dbReference type="ChEBI" id="CHEBI:57288"/>
        <dbReference type="EC" id="4.1.3.4"/>
    </reaction>
</comment>
<comment type="pathway">
    <text evidence="1">Metabolic intermediate metabolism; (S)-3-hydroxy-3-methylglutaryl-CoA degradation; acetoacetate from (S)-3-hydroxy-3-methylglutaryl-CoA: step 1/1.</text>
</comment>
<dbReference type="EC" id="4.1.3.4" evidence="3"/>
<dbReference type="GO" id="GO:0004419">
    <property type="term" value="F:hydroxymethylglutaryl-CoA lyase activity"/>
    <property type="evidence" value="ECO:0000318"/>
    <property type="project" value="GO_Central"/>
</dbReference>
<evidence type="ECO:0000256" key="6">
    <source>
        <dbReference type="ARBA" id="ARBA00049877"/>
    </source>
</evidence>
<evidence type="ECO:0000313" key="8">
    <source>
        <dbReference type="EMBL" id="EGC34374.1"/>
    </source>
</evidence>
<dbReference type="OMA" id="FQMRNTH"/>
<dbReference type="PANTHER" id="PTHR42738">
    <property type="entry name" value="HYDROXYMETHYLGLUTARYL-COA LYASE"/>
    <property type="match status" value="1"/>
</dbReference>
<evidence type="ECO:0000259" key="7">
    <source>
        <dbReference type="PROSITE" id="PS50991"/>
    </source>
</evidence>
<evidence type="ECO:0000313" key="9">
    <source>
        <dbReference type="Proteomes" id="UP000001064"/>
    </source>
</evidence>
<dbReference type="Pfam" id="PF00682">
    <property type="entry name" value="HMGL-like"/>
    <property type="match status" value="1"/>
</dbReference>
<evidence type="ECO:0000256" key="4">
    <source>
        <dbReference type="ARBA" id="ARBA00022723"/>
    </source>
</evidence>
<keyword evidence="5 8" id="KW-0456">Lyase</keyword>
<evidence type="ECO:0000256" key="2">
    <source>
        <dbReference type="ARBA" id="ARBA00009405"/>
    </source>
</evidence>
<feature type="domain" description="Pyruvate carboxyltransferase" evidence="7">
    <location>
        <begin position="41"/>
        <end position="308"/>
    </location>
</feature>
<dbReference type="NCBIfam" id="NF004283">
    <property type="entry name" value="PRK05692.1"/>
    <property type="match status" value="1"/>
</dbReference>
<organism evidence="8 9">
    <name type="scientific">Dictyostelium purpureum</name>
    <name type="common">Slime mold</name>
    <dbReference type="NCBI Taxonomy" id="5786"/>
    <lineage>
        <taxon>Eukaryota</taxon>
        <taxon>Amoebozoa</taxon>
        <taxon>Evosea</taxon>
        <taxon>Eumycetozoa</taxon>
        <taxon>Dictyostelia</taxon>
        <taxon>Dictyosteliales</taxon>
        <taxon>Dictyosteliaceae</taxon>
        <taxon>Dictyostelium</taxon>
    </lineage>
</organism>
<gene>
    <name evidence="8" type="ORF">DICPUDRAFT_55863</name>
</gene>
<dbReference type="GO" id="GO:0006552">
    <property type="term" value="P:L-leucine catabolic process"/>
    <property type="evidence" value="ECO:0000318"/>
    <property type="project" value="GO_Central"/>
</dbReference>
<sequence>MNSAIRLFSNKNINITKRTFISIIDGNNKFQQRFGPFPEFVKIVEVGPRDGLQNEKTIVPTKDKIHLINSLAQTGLSVIEATSFVSPKWVPQMADNKEVFAGITKVPGVSFPVLTPNIQGFKGALEAGAKEVALFAAASETFSKKNINVTIEESMARYKDVCDAAKENNIKVRGYVSCVLGCPYENNVPISKVVEVSKRLYDLGCYEISLGDTIGVGTPGATYKLLQAMSQAIPMEAIAVHFHDTYGQALANILTSLQFGVSVVDSSVSGLGGCPYAKGATGNVATEDVLYMMKDLGIDCNVDMEKLMGVSLWISKLLNRSPSSKVSLALSHKVQQQQQSQSQPSLSNTSIPINCNTNINKMSTEKEKQHIFFSQNNQKNQSSKLIL</sequence>
<dbReference type="KEGG" id="dpp:DICPUDRAFT_55863"/>
<dbReference type="GO" id="GO:0046951">
    <property type="term" value="P:ketone body biosynthetic process"/>
    <property type="evidence" value="ECO:0000318"/>
    <property type="project" value="GO_Central"/>
</dbReference>
<dbReference type="VEuPathDB" id="AmoebaDB:DICPUDRAFT_55863"/>
<dbReference type="FunCoup" id="F0ZNV7">
    <property type="interactions" value="483"/>
</dbReference>
<proteinExistence type="inferred from homology"/>
<protein>
    <recommendedName>
        <fullName evidence="3">hydroxymethylglutaryl-CoA lyase</fullName>
        <ecNumber evidence="3">4.1.3.4</ecNumber>
    </recommendedName>
</protein>
<dbReference type="STRING" id="5786.F0ZNV7"/>